<name>A0A067Q4Y7_9AGAM</name>
<evidence type="ECO:0000256" key="1">
    <source>
        <dbReference type="SAM" id="MobiDB-lite"/>
    </source>
</evidence>
<reference evidence="3" key="1">
    <citation type="journal article" date="2014" name="Proc. Natl. Acad. Sci. U.S.A.">
        <title>Extensive sampling of basidiomycete genomes demonstrates inadequacy of the white-rot/brown-rot paradigm for wood decay fungi.</title>
        <authorList>
            <person name="Riley R."/>
            <person name="Salamov A.A."/>
            <person name="Brown D.W."/>
            <person name="Nagy L.G."/>
            <person name="Floudas D."/>
            <person name="Held B.W."/>
            <person name="Levasseur A."/>
            <person name="Lombard V."/>
            <person name="Morin E."/>
            <person name="Otillar R."/>
            <person name="Lindquist E.A."/>
            <person name="Sun H."/>
            <person name="LaButti K.M."/>
            <person name="Schmutz J."/>
            <person name="Jabbour D."/>
            <person name="Luo H."/>
            <person name="Baker S.E."/>
            <person name="Pisabarro A.G."/>
            <person name="Walton J.D."/>
            <person name="Blanchette R.A."/>
            <person name="Henrissat B."/>
            <person name="Martin F."/>
            <person name="Cullen D."/>
            <person name="Hibbett D.S."/>
            <person name="Grigoriev I.V."/>
        </authorList>
    </citation>
    <scope>NUCLEOTIDE SEQUENCE [LARGE SCALE GENOMIC DNA]</scope>
    <source>
        <strain evidence="3">MUCL 33604</strain>
    </source>
</reference>
<accession>A0A067Q4Y7</accession>
<dbReference type="EMBL" id="KL197719">
    <property type="protein sequence ID" value="KDQ57661.1"/>
    <property type="molecule type" value="Genomic_DNA"/>
</dbReference>
<dbReference type="AlphaFoldDB" id="A0A067Q4Y7"/>
<gene>
    <name evidence="2" type="ORF">JAAARDRAFT_92325</name>
</gene>
<dbReference type="InParanoid" id="A0A067Q4Y7"/>
<proteinExistence type="predicted"/>
<feature type="non-terminal residue" evidence="2">
    <location>
        <position position="1"/>
    </location>
</feature>
<dbReference type="STRING" id="933084.A0A067Q4Y7"/>
<feature type="non-terminal residue" evidence="2">
    <location>
        <position position="118"/>
    </location>
</feature>
<organism evidence="2 3">
    <name type="scientific">Jaapia argillacea MUCL 33604</name>
    <dbReference type="NCBI Taxonomy" id="933084"/>
    <lineage>
        <taxon>Eukaryota</taxon>
        <taxon>Fungi</taxon>
        <taxon>Dikarya</taxon>
        <taxon>Basidiomycota</taxon>
        <taxon>Agaricomycotina</taxon>
        <taxon>Agaricomycetes</taxon>
        <taxon>Agaricomycetidae</taxon>
        <taxon>Jaapiales</taxon>
        <taxon>Jaapiaceae</taxon>
        <taxon>Jaapia</taxon>
    </lineage>
</organism>
<dbReference type="HOGENOM" id="CLU_143910_0_0_1"/>
<feature type="compositionally biased region" description="Basic and acidic residues" evidence="1">
    <location>
        <begin position="57"/>
        <end position="71"/>
    </location>
</feature>
<protein>
    <submittedName>
        <fullName evidence="2">Uncharacterized protein</fullName>
    </submittedName>
</protein>
<keyword evidence="3" id="KW-1185">Reference proteome</keyword>
<evidence type="ECO:0000313" key="3">
    <source>
        <dbReference type="Proteomes" id="UP000027265"/>
    </source>
</evidence>
<feature type="region of interest" description="Disordered" evidence="1">
    <location>
        <begin position="14"/>
        <end position="118"/>
    </location>
</feature>
<dbReference type="Proteomes" id="UP000027265">
    <property type="component" value="Unassembled WGS sequence"/>
</dbReference>
<evidence type="ECO:0000313" key="2">
    <source>
        <dbReference type="EMBL" id="KDQ57661.1"/>
    </source>
</evidence>
<sequence>PVDTPAARLRALLARVPNSGNSKSSPPYPPAPASPTELESDFDPPNPGPPTPSFARESLKELFSKALRDPGDTPQKGRRRRNSIDLSEVEGSPRLNNVELENTKNKNKRGSLSDEEVE</sequence>
<dbReference type="OrthoDB" id="3230534at2759"/>